<evidence type="ECO:0000313" key="2">
    <source>
        <dbReference type="EMBL" id="NBC36213.1"/>
    </source>
</evidence>
<gene>
    <name evidence="2" type="ORF">GTZ99_06530</name>
</gene>
<organism evidence="2 3">
    <name type="scientific">Novosphingobium ovatum</name>
    <dbReference type="NCBI Taxonomy" id="1908523"/>
    <lineage>
        <taxon>Bacteria</taxon>
        <taxon>Pseudomonadati</taxon>
        <taxon>Pseudomonadota</taxon>
        <taxon>Alphaproteobacteria</taxon>
        <taxon>Sphingomonadales</taxon>
        <taxon>Sphingomonadaceae</taxon>
        <taxon>Novosphingobium</taxon>
    </lineage>
</organism>
<dbReference type="SUPFAM" id="SSF141371">
    <property type="entry name" value="PilZ domain-like"/>
    <property type="match status" value="1"/>
</dbReference>
<dbReference type="RefSeq" id="WP_161717449.1">
    <property type="nucleotide sequence ID" value="NZ_JAAAPO010000002.1"/>
</dbReference>
<evidence type="ECO:0000313" key="3">
    <source>
        <dbReference type="Proteomes" id="UP000753724"/>
    </source>
</evidence>
<sequence length="125" mass="13877">MTTPDIRRHTRDSLYLMAQCQHLGSGQSARIRVRNLSPEGLMAEGDMRVFHGDAVAVDLRNIGVVTGVVAWVQGNRFGLALGTTIDPQLARQPVTGVDTRDYYQRGPVGVLERPQEIDPRRARLI</sequence>
<dbReference type="Proteomes" id="UP000753724">
    <property type="component" value="Unassembled WGS sequence"/>
</dbReference>
<reference evidence="3" key="1">
    <citation type="submission" date="2020-01" db="EMBL/GenBank/DDBJ databases">
        <title>Sphingomonas sp. strain CSW-10.</title>
        <authorList>
            <person name="Chen W.-M."/>
        </authorList>
    </citation>
    <scope>NUCLEOTIDE SEQUENCE [LARGE SCALE GENOMIC DNA]</scope>
    <source>
        <strain evidence="3">FSY-8</strain>
    </source>
</reference>
<dbReference type="InterPro" id="IPR009875">
    <property type="entry name" value="PilZ_domain"/>
</dbReference>
<keyword evidence="3" id="KW-1185">Reference proteome</keyword>
<dbReference type="EMBL" id="JAAAPO010000002">
    <property type="protein sequence ID" value="NBC36213.1"/>
    <property type="molecule type" value="Genomic_DNA"/>
</dbReference>
<feature type="domain" description="PilZ" evidence="1">
    <location>
        <begin position="6"/>
        <end position="91"/>
    </location>
</feature>
<name>A0ABW9XCH3_9SPHN</name>
<proteinExistence type="predicted"/>
<protein>
    <submittedName>
        <fullName evidence="2">PilZ domain-containing protein</fullName>
    </submittedName>
</protein>
<accession>A0ABW9XCH3</accession>
<comment type="caution">
    <text evidence="2">The sequence shown here is derived from an EMBL/GenBank/DDBJ whole genome shotgun (WGS) entry which is preliminary data.</text>
</comment>
<evidence type="ECO:0000259" key="1">
    <source>
        <dbReference type="Pfam" id="PF07238"/>
    </source>
</evidence>
<dbReference type="Pfam" id="PF07238">
    <property type="entry name" value="PilZ"/>
    <property type="match status" value="1"/>
</dbReference>